<gene>
    <name evidence="2" type="ORF">SY89_01955</name>
</gene>
<dbReference type="Proteomes" id="UP000050535">
    <property type="component" value="Unassembled WGS sequence"/>
</dbReference>
<protein>
    <recommendedName>
        <fullName evidence="4">Rhomboid family protein</fullName>
    </recommendedName>
</protein>
<feature type="transmembrane region" description="Helical" evidence="1">
    <location>
        <begin position="71"/>
        <end position="91"/>
    </location>
</feature>
<feature type="transmembrane region" description="Helical" evidence="1">
    <location>
        <begin position="160"/>
        <end position="177"/>
    </location>
</feature>
<proteinExistence type="predicted"/>
<keyword evidence="1" id="KW-0472">Membrane</keyword>
<keyword evidence="1" id="KW-0812">Transmembrane</keyword>
<feature type="transmembrane region" description="Helical" evidence="1">
    <location>
        <begin position="126"/>
        <end position="148"/>
    </location>
</feature>
<dbReference type="AlphaFoldDB" id="A0A0P7FVX9"/>
<feature type="transmembrane region" description="Helical" evidence="1">
    <location>
        <begin position="21"/>
        <end position="41"/>
    </location>
</feature>
<dbReference type="RefSeq" id="WP_054583913.1">
    <property type="nucleotide sequence ID" value="NZ_LGUC01000001.1"/>
</dbReference>
<feature type="transmembrane region" description="Helical" evidence="1">
    <location>
        <begin position="183"/>
        <end position="200"/>
    </location>
</feature>
<dbReference type="STRING" id="699431.SY89_01955"/>
<dbReference type="OrthoDB" id="313547at2157"/>
<organism evidence="2 3">
    <name type="scientific">Halolamina pelagica</name>
    <dbReference type="NCBI Taxonomy" id="699431"/>
    <lineage>
        <taxon>Archaea</taxon>
        <taxon>Methanobacteriati</taxon>
        <taxon>Methanobacteriota</taxon>
        <taxon>Stenosarchaea group</taxon>
        <taxon>Halobacteria</taxon>
        <taxon>Halobacteriales</taxon>
        <taxon>Haloferacaceae</taxon>
    </lineage>
</organism>
<reference evidence="3" key="1">
    <citation type="submission" date="2013-11" db="EMBL/GenBank/DDBJ databases">
        <authorList>
            <person name="Hoang H.T."/>
            <person name="Killian M.L."/>
            <person name="Madson D.M."/>
            <person name="Arruda P.H.E."/>
            <person name="Sun D."/>
            <person name="Schwartz K.J."/>
            <person name="Yoon K."/>
        </authorList>
    </citation>
    <scope>NUCLEOTIDE SEQUENCE [LARGE SCALE GENOMIC DNA]</scope>
    <source>
        <strain evidence="3">CDK2</strain>
    </source>
</reference>
<accession>A0A0P7FVX9</accession>
<evidence type="ECO:0000256" key="1">
    <source>
        <dbReference type="SAM" id="Phobius"/>
    </source>
</evidence>
<evidence type="ECO:0008006" key="4">
    <source>
        <dbReference type="Google" id="ProtNLM"/>
    </source>
</evidence>
<keyword evidence="3" id="KW-1185">Reference proteome</keyword>
<name>A0A0P7FVX9_9EURY</name>
<evidence type="ECO:0000313" key="2">
    <source>
        <dbReference type="EMBL" id="KPN31212.1"/>
    </source>
</evidence>
<evidence type="ECO:0000313" key="3">
    <source>
        <dbReference type="Proteomes" id="UP000050535"/>
    </source>
</evidence>
<keyword evidence="1" id="KW-1133">Transmembrane helix</keyword>
<feature type="transmembrane region" description="Helical" evidence="1">
    <location>
        <begin position="98"/>
        <end position="120"/>
    </location>
</feature>
<comment type="caution">
    <text evidence="2">The sequence shown here is derived from an EMBL/GenBank/DDBJ whole genome shotgun (WGS) entry which is preliminary data.</text>
</comment>
<sequence>MVRPGDRSFTAALRDAVRLRDCLALSVVPALALATFALPIGRRESLAFVYRDPSLLTAYTAHVVHFEASHLAANLLGYVLVAGFAYVLAGLAGHRRLFGVTAATFLVAFPPVLSVLNLAVPRDAVGYGLSGVNMAFSGLLALVLVAYGARLDGRIRVRDAPALFFAVIVTISLVALPDGAARGVAVASAVLAALYVIAAHRSPRGNPP</sequence>
<dbReference type="EMBL" id="LGUC01000001">
    <property type="protein sequence ID" value="KPN31212.1"/>
    <property type="molecule type" value="Genomic_DNA"/>
</dbReference>